<keyword evidence="5 12" id="KW-0812">Transmembrane</keyword>
<comment type="caution">
    <text evidence="14">The sequence shown here is derived from an EMBL/GenBank/DDBJ whole genome shotgun (WGS) entry which is preliminary data.</text>
</comment>
<dbReference type="AlphaFoldDB" id="A0A6L5XXD7"/>
<reference evidence="14 15" key="1">
    <citation type="submission" date="2019-08" db="EMBL/GenBank/DDBJ databases">
        <title>In-depth cultivation of the pig gut microbiome towards novel bacterial diversity and tailored functional studies.</title>
        <authorList>
            <person name="Wylensek D."/>
            <person name="Hitch T.C.A."/>
            <person name="Clavel T."/>
        </authorList>
    </citation>
    <scope>NUCLEOTIDE SEQUENCE [LARGE SCALE GENOMIC DNA]</scope>
    <source>
        <strain evidence="14 15">WCA-693-APC-MOT-I</strain>
    </source>
</reference>
<keyword evidence="3" id="KW-0597">Phosphoprotein</keyword>
<dbReference type="RefSeq" id="WP_154518704.1">
    <property type="nucleotide sequence ID" value="NZ_VUMT01000007.1"/>
</dbReference>
<evidence type="ECO:0000256" key="5">
    <source>
        <dbReference type="ARBA" id="ARBA00022692"/>
    </source>
</evidence>
<evidence type="ECO:0000256" key="2">
    <source>
        <dbReference type="ARBA" id="ARBA00022475"/>
    </source>
</evidence>
<gene>
    <name evidence="14" type="ORF">FYJ58_05930</name>
</gene>
<comment type="subcellular location">
    <subcellularLocation>
        <location evidence="1">Cell membrane</location>
        <topology evidence="1">Multi-pass membrane protein</topology>
    </subcellularLocation>
</comment>
<dbReference type="InterPro" id="IPR050640">
    <property type="entry name" value="Bact_2-comp_sensor_kinase"/>
</dbReference>
<keyword evidence="6" id="KW-0547">Nucleotide-binding</keyword>
<dbReference type="Gene3D" id="3.30.565.10">
    <property type="entry name" value="Histidine kinase-like ATPase, C-terminal domain"/>
    <property type="match status" value="1"/>
</dbReference>
<keyword evidence="15" id="KW-1185">Reference proteome</keyword>
<proteinExistence type="predicted"/>
<dbReference type="InterPro" id="IPR003660">
    <property type="entry name" value="HAMP_dom"/>
</dbReference>
<evidence type="ECO:0000256" key="11">
    <source>
        <dbReference type="ARBA" id="ARBA00023136"/>
    </source>
</evidence>
<dbReference type="InterPro" id="IPR010559">
    <property type="entry name" value="Sig_transdc_His_kin_internal"/>
</dbReference>
<feature type="transmembrane region" description="Helical" evidence="12">
    <location>
        <begin position="12"/>
        <end position="35"/>
    </location>
</feature>
<evidence type="ECO:0000256" key="6">
    <source>
        <dbReference type="ARBA" id="ARBA00022741"/>
    </source>
</evidence>
<accession>A0A6L5XXD7</accession>
<protein>
    <recommendedName>
        <fullName evidence="13">HAMP domain-containing protein</fullName>
    </recommendedName>
</protein>
<dbReference type="Gene3D" id="6.10.340.10">
    <property type="match status" value="1"/>
</dbReference>
<dbReference type="PANTHER" id="PTHR34220">
    <property type="entry name" value="SENSOR HISTIDINE KINASE YPDA"/>
    <property type="match status" value="1"/>
</dbReference>
<keyword evidence="8" id="KW-0067">ATP-binding</keyword>
<keyword evidence="2" id="KW-1003">Cell membrane</keyword>
<keyword evidence="10" id="KW-0902">Two-component regulatory system</keyword>
<keyword evidence="4" id="KW-0808">Transferase</keyword>
<dbReference type="GO" id="GO:0005524">
    <property type="term" value="F:ATP binding"/>
    <property type="evidence" value="ECO:0007669"/>
    <property type="project" value="UniProtKB-KW"/>
</dbReference>
<dbReference type="PANTHER" id="PTHR34220:SF11">
    <property type="entry name" value="SENSOR PROTEIN KINASE HPTS"/>
    <property type="match status" value="1"/>
</dbReference>
<dbReference type="CDD" id="cd06225">
    <property type="entry name" value="HAMP"/>
    <property type="match status" value="1"/>
</dbReference>
<evidence type="ECO:0000259" key="13">
    <source>
        <dbReference type="PROSITE" id="PS50885"/>
    </source>
</evidence>
<evidence type="ECO:0000256" key="9">
    <source>
        <dbReference type="ARBA" id="ARBA00022989"/>
    </source>
</evidence>
<evidence type="ECO:0000256" key="3">
    <source>
        <dbReference type="ARBA" id="ARBA00022553"/>
    </source>
</evidence>
<feature type="domain" description="HAMP" evidence="13">
    <location>
        <begin position="313"/>
        <end position="365"/>
    </location>
</feature>
<evidence type="ECO:0000256" key="10">
    <source>
        <dbReference type="ARBA" id="ARBA00023012"/>
    </source>
</evidence>
<keyword evidence="11 12" id="KW-0472">Membrane</keyword>
<organism evidence="14 15">
    <name type="scientific">Velocimicrobium porci</name>
    <dbReference type="NCBI Taxonomy" id="2606634"/>
    <lineage>
        <taxon>Bacteria</taxon>
        <taxon>Bacillati</taxon>
        <taxon>Bacillota</taxon>
        <taxon>Clostridia</taxon>
        <taxon>Lachnospirales</taxon>
        <taxon>Lachnospiraceae</taxon>
        <taxon>Velocimicrobium</taxon>
    </lineage>
</organism>
<evidence type="ECO:0000256" key="8">
    <source>
        <dbReference type="ARBA" id="ARBA00022840"/>
    </source>
</evidence>
<keyword evidence="7" id="KW-0418">Kinase</keyword>
<dbReference type="PROSITE" id="PS50885">
    <property type="entry name" value="HAMP"/>
    <property type="match status" value="1"/>
</dbReference>
<evidence type="ECO:0000256" key="1">
    <source>
        <dbReference type="ARBA" id="ARBA00004651"/>
    </source>
</evidence>
<dbReference type="EMBL" id="VUMT01000007">
    <property type="protein sequence ID" value="MSS63415.1"/>
    <property type="molecule type" value="Genomic_DNA"/>
</dbReference>
<dbReference type="Proteomes" id="UP000482209">
    <property type="component" value="Unassembled WGS sequence"/>
</dbReference>
<evidence type="ECO:0000256" key="4">
    <source>
        <dbReference type="ARBA" id="ARBA00022679"/>
    </source>
</evidence>
<evidence type="ECO:0000256" key="12">
    <source>
        <dbReference type="SAM" id="Phobius"/>
    </source>
</evidence>
<sequence length="595" mass="70054">MRKKNFGIQKKLFMYMMILITLMLIILTVGIGGIVSTNVRKNLLEQYRYVNDKFYTGFENLYEALNTATESCITNESVQQSLKNKKLTVYEKETLTSALRYMGNSYTDYCFYVDNKENIYSLHNLDINFKDFYNSYLYKGMGNDYSKLKLFWERDFVSGSMDMALFAGRLIHQMDKSYQPGIFYIKLQQSALETMVKEMEKTDAIFFLVDQRGQICYEKEFKKIQKEEELGSIRKEIERTSERQNRTNKKEYTSYSSYGVVIGEKQNETGFTAITFVPNRVINHVLSEILCLILAVFCSVFLLTFVLSKYFTEKFTKPIRYISELMENFDDLEFTQKAALNTNTELDYIGNSYNKMLEKIRILAGEVRFKERELRKAELDTLLYQIHPHFLYNTLDTVYMLARISKEQTIMKMIQSLSKYFRIILSNGAEEITIEEELEHVKAYLDIQKIRNNELFFYEIECEDSIRKNKVIKMILQPLAENCIKHGFLDMEEKGRIVINVKEMGEDIVFSIQNNGMLMSEKIKNRLNRLESTDMEAIHAIMTKEKGGYGISNVVKRLRLTYQEQIRFYYVVSAQYTTCVIKIKKVMMENDENSE</sequence>
<feature type="transmembrane region" description="Helical" evidence="12">
    <location>
        <begin position="285"/>
        <end position="307"/>
    </location>
</feature>
<dbReference type="GO" id="GO:0000155">
    <property type="term" value="F:phosphorelay sensor kinase activity"/>
    <property type="evidence" value="ECO:0007669"/>
    <property type="project" value="InterPro"/>
</dbReference>
<evidence type="ECO:0000313" key="15">
    <source>
        <dbReference type="Proteomes" id="UP000482209"/>
    </source>
</evidence>
<keyword evidence="9 12" id="KW-1133">Transmembrane helix</keyword>
<dbReference type="Pfam" id="PF06580">
    <property type="entry name" value="His_kinase"/>
    <property type="match status" value="1"/>
</dbReference>
<evidence type="ECO:0000313" key="14">
    <source>
        <dbReference type="EMBL" id="MSS63415.1"/>
    </source>
</evidence>
<dbReference type="SUPFAM" id="SSF55874">
    <property type="entry name" value="ATPase domain of HSP90 chaperone/DNA topoisomerase II/histidine kinase"/>
    <property type="match status" value="1"/>
</dbReference>
<dbReference type="InterPro" id="IPR036890">
    <property type="entry name" value="HATPase_C_sf"/>
</dbReference>
<name>A0A6L5XXD7_9FIRM</name>
<dbReference type="GO" id="GO:0005886">
    <property type="term" value="C:plasma membrane"/>
    <property type="evidence" value="ECO:0007669"/>
    <property type="project" value="UniProtKB-SubCell"/>
</dbReference>
<evidence type="ECO:0000256" key="7">
    <source>
        <dbReference type="ARBA" id="ARBA00022777"/>
    </source>
</evidence>